<feature type="compositionally biased region" description="Basic and acidic residues" evidence="1">
    <location>
        <begin position="291"/>
        <end position="305"/>
    </location>
</feature>
<feature type="compositionally biased region" description="Basic residues" evidence="1">
    <location>
        <begin position="23"/>
        <end position="33"/>
    </location>
</feature>
<evidence type="ECO:0000313" key="2">
    <source>
        <dbReference type="EMBL" id="BAD28476.1"/>
    </source>
</evidence>
<evidence type="ECO:0000313" key="3">
    <source>
        <dbReference type="Proteomes" id="UP000000763"/>
    </source>
</evidence>
<feature type="compositionally biased region" description="Low complexity" evidence="1">
    <location>
        <begin position="138"/>
        <end position="157"/>
    </location>
</feature>
<organism evidence="2 3">
    <name type="scientific">Oryza sativa subsp. japonica</name>
    <name type="common">Rice</name>
    <dbReference type="NCBI Taxonomy" id="39947"/>
    <lineage>
        <taxon>Eukaryota</taxon>
        <taxon>Viridiplantae</taxon>
        <taxon>Streptophyta</taxon>
        <taxon>Embryophyta</taxon>
        <taxon>Tracheophyta</taxon>
        <taxon>Spermatophyta</taxon>
        <taxon>Magnoliopsida</taxon>
        <taxon>Liliopsida</taxon>
        <taxon>Poales</taxon>
        <taxon>Poaceae</taxon>
        <taxon>BOP clade</taxon>
        <taxon>Oryzoideae</taxon>
        <taxon>Oryzeae</taxon>
        <taxon>Oryzinae</taxon>
        <taxon>Oryza</taxon>
        <taxon>Oryza sativa</taxon>
    </lineage>
</organism>
<feature type="region of interest" description="Disordered" evidence="1">
    <location>
        <begin position="124"/>
        <end position="163"/>
    </location>
</feature>
<feature type="region of interest" description="Disordered" evidence="1">
    <location>
        <begin position="60"/>
        <end position="86"/>
    </location>
</feature>
<evidence type="ECO:0000256" key="1">
    <source>
        <dbReference type="SAM" id="MobiDB-lite"/>
    </source>
</evidence>
<dbReference type="Proteomes" id="UP000000763">
    <property type="component" value="Chromosome 9"/>
</dbReference>
<dbReference type="AlphaFoldDB" id="Q6ES94"/>
<feature type="region of interest" description="Disordered" evidence="1">
    <location>
        <begin position="282"/>
        <end position="305"/>
    </location>
</feature>
<sequence>MGVDDGGRGHQRRAPTRPPPTSPRHRGLRRRASAWREARTAEDVAAATSRVAWVCMTEDAVAGDELRRGRPRQAPGIADSGDELPRGVRHERWRTWPRRRARRGERQRRMRPTATRSPDCCLELQHRHPPSTAPPLTPTSGSIRVASRPSSYPSAASREQRDKTGCKELVDLVMVPRCLLYPPPLSPSPLVAGRALAPCNLAPPSPPSLQPCAAAVSVVVIAREGHRHDRQVAAVLVRSFTAAEDRRNTVAAVDPKFAAASSSSPSLSVDLPPLFWSPEKNLKSSKASKASHTDPKQPFEHVDPI</sequence>
<feature type="region of interest" description="Disordered" evidence="1">
    <location>
        <begin position="1"/>
        <end position="42"/>
    </location>
</feature>
<dbReference type="EMBL" id="AP005313">
    <property type="protein sequence ID" value="BAD28476.1"/>
    <property type="molecule type" value="Genomic_DNA"/>
</dbReference>
<reference evidence="3" key="2">
    <citation type="journal article" date="2008" name="Nucleic Acids Res.">
        <title>The rice annotation project database (RAP-DB): 2008 update.</title>
        <authorList>
            <consortium name="The rice annotation project (RAP)"/>
        </authorList>
    </citation>
    <scope>GENOME REANNOTATION</scope>
    <source>
        <strain evidence="3">cv. Nipponbare</strain>
    </source>
</reference>
<gene>
    <name evidence="2" type="primary">P0512H04.12</name>
</gene>
<accession>Q6ES94</accession>
<name>Q6ES94_ORYSJ</name>
<reference evidence="3" key="1">
    <citation type="journal article" date="2005" name="Nature">
        <title>The map-based sequence of the rice genome.</title>
        <authorList>
            <consortium name="International rice genome sequencing project (IRGSP)"/>
            <person name="Matsumoto T."/>
            <person name="Wu J."/>
            <person name="Kanamori H."/>
            <person name="Katayose Y."/>
            <person name="Fujisawa M."/>
            <person name="Namiki N."/>
            <person name="Mizuno H."/>
            <person name="Yamamoto K."/>
            <person name="Antonio B.A."/>
            <person name="Baba T."/>
            <person name="Sakata K."/>
            <person name="Nagamura Y."/>
            <person name="Aoki H."/>
            <person name="Arikawa K."/>
            <person name="Arita K."/>
            <person name="Bito T."/>
            <person name="Chiden Y."/>
            <person name="Fujitsuka N."/>
            <person name="Fukunaka R."/>
            <person name="Hamada M."/>
            <person name="Harada C."/>
            <person name="Hayashi A."/>
            <person name="Hijishita S."/>
            <person name="Honda M."/>
            <person name="Hosokawa S."/>
            <person name="Ichikawa Y."/>
            <person name="Idonuma A."/>
            <person name="Iijima M."/>
            <person name="Ikeda M."/>
            <person name="Ikeno M."/>
            <person name="Ito K."/>
            <person name="Ito S."/>
            <person name="Ito T."/>
            <person name="Ito Y."/>
            <person name="Ito Y."/>
            <person name="Iwabuchi A."/>
            <person name="Kamiya K."/>
            <person name="Karasawa W."/>
            <person name="Kurita K."/>
            <person name="Katagiri S."/>
            <person name="Kikuta A."/>
            <person name="Kobayashi H."/>
            <person name="Kobayashi N."/>
            <person name="Machita K."/>
            <person name="Maehara T."/>
            <person name="Masukawa M."/>
            <person name="Mizubayashi T."/>
            <person name="Mukai Y."/>
            <person name="Nagasaki H."/>
            <person name="Nagata Y."/>
            <person name="Naito S."/>
            <person name="Nakashima M."/>
            <person name="Nakama Y."/>
            <person name="Nakamichi Y."/>
            <person name="Nakamura M."/>
            <person name="Meguro A."/>
            <person name="Negishi M."/>
            <person name="Ohta I."/>
            <person name="Ohta T."/>
            <person name="Okamoto M."/>
            <person name="Ono N."/>
            <person name="Saji S."/>
            <person name="Sakaguchi M."/>
            <person name="Sakai K."/>
            <person name="Shibata M."/>
            <person name="Shimokawa T."/>
            <person name="Song J."/>
            <person name="Takazaki Y."/>
            <person name="Terasawa K."/>
            <person name="Tsugane M."/>
            <person name="Tsuji K."/>
            <person name="Ueda S."/>
            <person name="Waki K."/>
            <person name="Yamagata H."/>
            <person name="Yamamoto M."/>
            <person name="Yamamoto S."/>
            <person name="Yamane H."/>
            <person name="Yoshiki S."/>
            <person name="Yoshihara R."/>
            <person name="Yukawa K."/>
            <person name="Zhong H."/>
            <person name="Yano M."/>
            <person name="Yuan Q."/>
            <person name="Ouyang S."/>
            <person name="Liu J."/>
            <person name="Jones K.M."/>
            <person name="Gansberger K."/>
            <person name="Moffat K."/>
            <person name="Hill J."/>
            <person name="Bera J."/>
            <person name="Fadrosh D."/>
            <person name="Jin S."/>
            <person name="Johri S."/>
            <person name="Kim M."/>
            <person name="Overton L."/>
            <person name="Reardon M."/>
            <person name="Tsitrin T."/>
            <person name="Vuong H."/>
            <person name="Weaver B."/>
            <person name="Ciecko A."/>
            <person name="Tallon L."/>
            <person name="Jackson J."/>
            <person name="Pai G."/>
            <person name="Aken S.V."/>
            <person name="Utterback T."/>
            <person name="Reidmuller S."/>
            <person name="Feldblyum T."/>
            <person name="Hsiao J."/>
            <person name="Zismann V."/>
            <person name="Iobst S."/>
            <person name="de Vazeille A.R."/>
            <person name="Buell C.R."/>
            <person name="Ying K."/>
            <person name="Li Y."/>
            <person name="Lu T."/>
            <person name="Huang Y."/>
            <person name="Zhao Q."/>
            <person name="Feng Q."/>
            <person name="Zhang L."/>
            <person name="Zhu J."/>
            <person name="Weng Q."/>
            <person name="Mu J."/>
            <person name="Lu Y."/>
            <person name="Fan D."/>
            <person name="Liu Y."/>
            <person name="Guan J."/>
            <person name="Zhang Y."/>
            <person name="Yu S."/>
            <person name="Liu X."/>
            <person name="Zhang Y."/>
            <person name="Hong G."/>
            <person name="Han B."/>
            <person name="Choisne N."/>
            <person name="Demange N."/>
            <person name="Orjeda G."/>
            <person name="Samain S."/>
            <person name="Cattolico L."/>
            <person name="Pelletier E."/>
            <person name="Couloux A."/>
            <person name="Segurens B."/>
            <person name="Wincker P."/>
            <person name="D'Hont A."/>
            <person name="Scarpelli C."/>
            <person name="Weissenbach J."/>
            <person name="Salanoubat M."/>
            <person name="Quetier F."/>
            <person name="Yu Y."/>
            <person name="Kim H.R."/>
            <person name="Rambo T."/>
            <person name="Currie J."/>
            <person name="Collura K."/>
            <person name="Luo M."/>
            <person name="Yang T."/>
            <person name="Ammiraju J.S.S."/>
            <person name="Engler F."/>
            <person name="Soderlund C."/>
            <person name="Wing R.A."/>
            <person name="Palmer L.E."/>
            <person name="de la Bastide M."/>
            <person name="Spiegel L."/>
            <person name="Nascimento L."/>
            <person name="Zutavern T."/>
            <person name="O'Shaughnessy A."/>
            <person name="Dike S."/>
            <person name="Dedhia N."/>
            <person name="Preston R."/>
            <person name="Balija V."/>
            <person name="McCombie W.R."/>
            <person name="Chow T."/>
            <person name="Chen H."/>
            <person name="Chung M."/>
            <person name="Chen C."/>
            <person name="Shaw J."/>
            <person name="Wu H."/>
            <person name="Hsiao K."/>
            <person name="Chao Y."/>
            <person name="Chu M."/>
            <person name="Cheng C."/>
            <person name="Hour A."/>
            <person name="Lee P."/>
            <person name="Lin S."/>
            <person name="Lin Y."/>
            <person name="Liou J."/>
            <person name="Liu S."/>
            <person name="Hsing Y."/>
            <person name="Raghuvanshi S."/>
            <person name="Mohanty A."/>
            <person name="Bharti A.K."/>
            <person name="Gaur A."/>
            <person name="Gupta V."/>
            <person name="Kumar D."/>
            <person name="Ravi V."/>
            <person name="Vij S."/>
            <person name="Kapur A."/>
            <person name="Khurana P."/>
            <person name="Khurana P."/>
            <person name="Khurana J.P."/>
            <person name="Tyagi A.K."/>
            <person name="Gaikwad K."/>
            <person name="Singh A."/>
            <person name="Dalal V."/>
            <person name="Srivastava S."/>
            <person name="Dixit A."/>
            <person name="Pal A.K."/>
            <person name="Ghazi I.A."/>
            <person name="Yadav M."/>
            <person name="Pandit A."/>
            <person name="Bhargava A."/>
            <person name="Sureshbabu K."/>
            <person name="Batra K."/>
            <person name="Sharma T.R."/>
            <person name="Mohapatra T."/>
            <person name="Singh N.K."/>
            <person name="Messing J."/>
            <person name="Nelson A.B."/>
            <person name="Fuks G."/>
            <person name="Kavchok S."/>
            <person name="Keizer G."/>
            <person name="Linton E."/>
            <person name="Llaca V."/>
            <person name="Song R."/>
            <person name="Tanyolac B."/>
            <person name="Young S."/>
            <person name="Ho-Il K."/>
            <person name="Hahn J.H."/>
            <person name="Sangsakoo G."/>
            <person name="Vanavichit A."/>
            <person name="de Mattos Luiz.A.T."/>
            <person name="Zimmer P.D."/>
            <person name="Malone G."/>
            <person name="Dellagostin O."/>
            <person name="de Oliveira A.C."/>
            <person name="Bevan M."/>
            <person name="Bancroft I."/>
            <person name="Minx P."/>
            <person name="Cordum H."/>
            <person name="Wilson R."/>
            <person name="Cheng Z."/>
            <person name="Jin W."/>
            <person name="Jiang J."/>
            <person name="Leong S.A."/>
            <person name="Iwama H."/>
            <person name="Gojobori T."/>
            <person name="Itoh T."/>
            <person name="Niimura Y."/>
            <person name="Fujii Y."/>
            <person name="Habara T."/>
            <person name="Sakai H."/>
            <person name="Sato Y."/>
            <person name="Wilson G."/>
            <person name="Kumar K."/>
            <person name="McCouch S."/>
            <person name="Juretic N."/>
            <person name="Hoen D."/>
            <person name="Wright S."/>
            <person name="Bruskiewich R."/>
            <person name="Bureau T."/>
            <person name="Miyao A."/>
            <person name="Hirochika H."/>
            <person name="Nishikawa T."/>
            <person name="Kadowaki K."/>
            <person name="Sugiura M."/>
            <person name="Burr B."/>
            <person name="Sasaki T."/>
        </authorList>
    </citation>
    <scope>NUCLEOTIDE SEQUENCE [LARGE SCALE GENOMIC DNA]</scope>
    <source>
        <strain evidence="3">cv. Nipponbare</strain>
    </source>
</reference>
<protein>
    <submittedName>
        <fullName evidence="2">Root cap protein 1-like</fullName>
    </submittedName>
</protein>
<proteinExistence type="predicted"/>